<accession>A0A0G1L4H2</accession>
<evidence type="ECO:0000313" key="2">
    <source>
        <dbReference type="Proteomes" id="UP000033966"/>
    </source>
</evidence>
<reference evidence="1 2" key="1">
    <citation type="journal article" date="2015" name="Nature">
        <title>rRNA introns, odd ribosomes, and small enigmatic genomes across a large radiation of phyla.</title>
        <authorList>
            <person name="Brown C.T."/>
            <person name="Hug L.A."/>
            <person name="Thomas B.C."/>
            <person name="Sharon I."/>
            <person name="Castelle C.J."/>
            <person name="Singh A."/>
            <person name="Wilkins M.J."/>
            <person name="Williams K.H."/>
            <person name="Banfield J.F."/>
        </authorList>
    </citation>
    <scope>NUCLEOTIDE SEQUENCE [LARGE SCALE GENOMIC DNA]</scope>
</reference>
<proteinExistence type="predicted"/>
<protein>
    <submittedName>
        <fullName evidence="1">Uncharacterized protein</fullName>
    </submittedName>
</protein>
<organism evidence="1 2">
    <name type="scientific">Candidatus Jorgensenbacteria bacterium GW2011_GWA2_45_13</name>
    <dbReference type="NCBI Taxonomy" id="1618662"/>
    <lineage>
        <taxon>Bacteria</taxon>
        <taxon>Candidatus Joergenseniibacteriota</taxon>
    </lineage>
</organism>
<gene>
    <name evidence="1" type="ORF">UW92_C0030G0021</name>
</gene>
<name>A0A0G1L4H2_9BACT</name>
<dbReference type="Proteomes" id="UP000033966">
    <property type="component" value="Unassembled WGS sequence"/>
</dbReference>
<dbReference type="AlphaFoldDB" id="A0A0G1L4H2"/>
<dbReference type="EMBL" id="LCKF01000030">
    <property type="protein sequence ID" value="KKT90693.1"/>
    <property type="molecule type" value="Genomic_DNA"/>
</dbReference>
<comment type="caution">
    <text evidence="1">The sequence shown here is derived from an EMBL/GenBank/DDBJ whole genome shotgun (WGS) entry which is preliminary data.</text>
</comment>
<sequence>MKKKKWNERVSIYDKNGVSKKELEEGEPVAVVSAFRLSKIPEWRPIPLPNFSGTPRKGELLDIVINKSFVLYGCKFLGDEQSLLPKELESYASRHGRTFWTLLLHDALGRSHIFVDSKLVFDAGKK</sequence>
<evidence type="ECO:0000313" key="1">
    <source>
        <dbReference type="EMBL" id="KKT90693.1"/>
    </source>
</evidence>